<organism evidence="2 3">
    <name type="scientific">Dendrothele bispora (strain CBS 962.96)</name>
    <dbReference type="NCBI Taxonomy" id="1314807"/>
    <lineage>
        <taxon>Eukaryota</taxon>
        <taxon>Fungi</taxon>
        <taxon>Dikarya</taxon>
        <taxon>Basidiomycota</taxon>
        <taxon>Agaricomycotina</taxon>
        <taxon>Agaricomycetes</taxon>
        <taxon>Agaricomycetidae</taxon>
        <taxon>Agaricales</taxon>
        <taxon>Agaricales incertae sedis</taxon>
        <taxon>Dendrothele</taxon>
    </lineage>
</organism>
<protein>
    <submittedName>
        <fullName evidence="2">Uncharacterized protein</fullName>
    </submittedName>
</protein>
<dbReference type="Proteomes" id="UP000297245">
    <property type="component" value="Unassembled WGS sequence"/>
</dbReference>
<dbReference type="AlphaFoldDB" id="A0A4S8KIQ7"/>
<feature type="compositionally biased region" description="Polar residues" evidence="1">
    <location>
        <begin position="95"/>
        <end position="109"/>
    </location>
</feature>
<evidence type="ECO:0000313" key="2">
    <source>
        <dbReference type="EMBL" id="THU75290.1"/>
    </source>
</evidence>
<name>A0A4S8KIQ7_DENBC</name>
<keyword evidence="3" id="KW-1185">Reference proteome</keyword>
<evidence type="ECO:0000313" key="3">
    <source>
        <dbReference type="Proteomes" id="UP000297245"/>
    </source>
</evidence>
<dbReference type="EMBL" id="ML182454">
    <property type="protein sequence ID" value="THU75290.1"/>
    <property type="molecule type" value="Genomic_DNA"/>
</dbReference>
<proteinExistence type="predicted"/>
<accession>A0A4S8KIQ7</accession>
<feature type="region of interest" description="Disordered" evidence="1">
    <location>
        <begin position="1"/>
        <end position="38"/>
    </location>
</feature>
<gene>
    <name evidence="2" type="ORF">K435DRAFT_881152</name>
</gene>
<evidence type="ECO:0000256" key="1">
    <source>
        <dbReference type="SAM" id="MobiDB-lite"/>
    </source>
</evidence>
<feature type="region of interest" description="Disordered" evidence="1">
    <location>
        <begin position="60"/>
        <end position="126"/>
    </location>
</feature>
<feature type="compositionally biased region" description="Basic and acidic residues" evidence="1">
    <location>
        <begin position="75"/>
        <end position="87"/>
    </location>
</feature>
<sequence>MRPKPACPLAYVRSNKTGPPPLRSRPNPLATSTACAPLPVMKSTNPDFTRASTVVGSFVDKYGSGRRSNASGLKRTVEEADIEDSRPSKKKKVPTRSTQLQGPEPSSLSLPAKAQSRIQRKMINKK</sequence>
<reference evidence="2 3" key="1">
    <citation type="journal article" date="2019" name="Nat. Ecol. Evol.">
        <title>Megaphylogeny resolves global patterns of mushroom evolution.</title>
        <authorList>
            <person name="Varga T."/>
            <person name="Krizsan K."/>
            <person name="Foldi C."/>
            <person name="Dima B."/>
            <person name="Sanchez-Garcia M."/>
            <person name="Sanchez-Ramirez S."/>
            <person name="Szollosi G.J."/>
            <person name="Szarkandi J.G."/>
            <person name="Papp V."/>
            <person name="Albert L."/>
            <person name="Andreopoulos W."/>
            <person name="Angelini C."/>
            <person name="Antonin V."/>
            <person name="Barry K.W."/>
            <person name="Bougher N.L."/>
            <person name="Buchanan P."/>
            <person name="Buyck B."/>
            <person name="Bense V."/>
            <person name="Catcheside P."/>
            <person name="Chovatia M."/>
            <person name="Cooper J."/>
            <person name="Damon W."/>
            <person name="Desjardin D."/>
            <person name="Finy P."/>
            <person name="Geml J."/>
            <person name="Haridas S."/>
            <person name="Hughes K."/>
            <person name="Justo A."/>
            <person name="Karasinski D."/>
            <person name="Kautmanova I."/>
            <person name="Kiss B."/>
            <person name="Kocsube S."/>
            <person name="Kotiranta H."/>
            <person name="LaButti K.M."/>
            <person name="Lechner B.E."/>
            <person name="Liimatainen K."/>
            <person name="Lipzen A."/>
            <person name="Lukacs Z."/>
            <person name="Mihaltcheva S."/>
            <person name="Morgado L.N."/>
            <person name="Niskanen T."/>
            <person name="Noordeloos M.E."/>
            <person name="Ohm R.A."/>
            <person name="Ortiz-Santana B."/>
            <person name="Ovrebo C."/>
            <person name="Racz N."/>
            <person name="Riley R."/>
            <person name="Savchenko A."/>
            <person name="Shiryaev A."/>
            <person name="Soop K."/>
            <person name="Spirin V."/>
            <person name="Szebenyi C."/>
            <person name="Tomsovsky M."/>
            <person name="Tulloss R.E."/>
            <person name="Uehling J."/>
            <person name="Grigoriev I.V."/>
            <person name="Vagvolgyi C."/>
            <person name="Papp T."/>
            <person name="Martin F.M."/>
            <person name="Miettinen O."/>
            <person name="Hibbett D.S."/>
            <person name="Nagy L.G."/>
        </authorList>
    </citation>
    <scope>NUCLEOTIDE SEQUENCE [LARGE SCALE GENOMIC DNA]</scope>
    <source>
        <strain evidence="2 3">CBS 962.96</strain>
    </source>
</reference>